<dbReference type="SUPFAM" id="SSF52980">
    <property type="entry name" value="Restriction endonuclease-like"/>
    <property type="match status" value="1"/>
</dbReference>
<evidence type="ECO:0000313" key="2">
    <source>
        <dbReference type="EMBL" id="MDI3385611.1"/>
    </source>
</evidence>
<gene>
    <name evidence="2" type="ORF">QIS99_05180</name>
</gene>
<dbReference type="RefSeq" id="WP_282510930.1">
    <property type="nucleotide sequence ID" value="NZ_JASCIR010000003.1"/>
</dbReference>
<evidence type="ECO:0000313" key="3">
    <source>
        <dbReference type="Proteomes" id="UP001224661"/>
    </source>
</evidence>
<dbReference type="EMBL" id="JASCIR010000003">
    <property type="protein sequence ID" value="MDI3385611.1"/>
    <property type="molecule type" value="Genomic_DNA"/>
</dbReference>
<dbReference type="Gene3D" id="3.90.1570.10">
    <property type="entry name" value="tt1808, chain A"/>
    <property type="match status" value="1"/>
</dbReference>
<keyword evidence="2" id="KW-0540">Nuclease</keyword>
<dbReference type="GO" id="GO:0004519">
    <property type="term" value="F:endonuclease activity"/>
    <property type="evidence" value="ECO:0007669"/>
    <property type="project" value="UniProtKB-KW"/>
</dbReference>
<accession>A0ABT6RME3</accession>
<evidence type="ECO:0000259" key="1">
    <source>
        <dbReference type="Pfam" id="PF05685"/>
    </source>
</evidence>
<keyword evidence="3" id="KW-1185">Reference proteome</keyword>
<keyword evidence="2" id="KW-0378">Hydrolase</keyword>
<dbReference type="InterPro" id="IPR012296">
    <property type="entry name" value="Nuclease_put_TT1808"/>
</dbReference>
<feature type="domain" description="Putative restriction endonuclease" evidence="1">
    <location>
        <begin position="28"/>
        <end position="197"/>
    </location>
</feature>
<reference evidence="2 3" key="1">
    <citation type="submission" date="2023-05" db="EMBL/GenBank/DDBJ databases">
        <title>Draft genome sequence of Streptomyces sp. B-S-A8 isolated from a cave soil in Thailand.</title>
        <authorList>
            <person name="Chamroensaksri N."/>
            <person name="Muangham S."/>
        </authorList>
    </citation>
    <scope>NUCLEOTIDE SEQUENCE [LARGE SCALE GENOMIC DNA]</scope>
    <source>
        <strain evidence="2 3">B-S-A8</strain>
    </source>
</reference>
<name>A0ABT6RME3_9ACTN</name>
<protein>
    <submittedName>
        <fullName evidence="2">Uma2 family endonuclease</fullName>
    </submittedName>
</protein>
<sequence>MSAAPIEYQYPGRPATPGRLTLLDEANRLMERNPGYRVEIIEGQITMTPPPDAPHARALSRLRRPFVAAGLDGSETEVFEGIGLWLPTGAEDFAIPDLSIVDADVDEHLVENNCYGPVCFRLVLEVTSSNYRADLRTKVAAYGDAKVPVYLIVDRKHQRLHTLTEPLASGYDNHQVYAPGQTVTLPESIGAEVTLDVAEILKAGEPRRA</sequence>
<dbReference type="InterPro" id="IPR008538">
    <property type="entry name" value="Uma2"/>
</dbReference>
<organism evidence="2 3">
    <name type="scientific">Streptomyces solicavernae</name>
    <dbReference type="NCBI Taxonomy" id="3043614"/>
    <lineage>
        <taxon>Bacteria</taxon>
        <taxon>Bacillati</taxon>
        <taxon>Actinomycetota</taxon>
        <taxon>Actinomycetes</taxon>
        <taxon>Kitasatosporales</taxon>
        <taxon>Streptomycetaceae</taxon>
        <taxon>Streptomyces</taxon>
    </lineage>
</organism>
<dbReference type="CDD" id="cd06260">
    <property type="entry name" value="DUF820-like"/>
    <property type="match status" value="1"/>
</dbReference>
<dbReference type="Pfam" id="PF05685">
    <property type="entry name" value="Uma2"/>
    <property type="match status" value="1"/>
</dbReference>
<proteinExistence type="predicted"/>
<dbReference type="Proteomes" id="UP001224661">
    <property type="component" value="Unassembled WGS sequence"/>
</dbReference>
<dbReference type="PANTHER" id="PTHR35400:SF3">
    <property type="entry name" value="SLL1072 PROTEIN"/>
    <property type="match status" value="1"/>
</dbReference>
<dbReference type="PANTHER" id="PTHR35400">
    <property type="entry name" value="SLR1083 PROTEIN"/>
    <property type="match status" value="1"/>
</dbReference>
<keyword evidence="2" id="KW-0255">Endonuclease</keyword>
<dbReference type="InterPro" id="IPR011335">
    <property type="entry name" value="Restrct_endonuc-II-like"/>
</dbReference>
<comment type="caution">
    <text evidence="2">The sequence shown here is derived from an EMBL/GenBank/DDBJ whole genome shotgun (WGS) entry which is preliminary data.</text>
</comment>